<accession>A0A7J7MGA8</accession>
<comment type="similarity">
    <text evidence="2">Belongs to the inositol monophosphatase superfamily.</text>
</comment>
<dbReference type="AlphaFoldDB" id="A0A7J7MGA8"/>
<evidence type="ECO:0000313" key="8">
    <source>
        <dbReference type="Proteomes" id="UP000541444"/>
    </source>
</evidence>
<dbReference type="GO" id="GO:0000103">
    <property type="term" value="P:sulfate assimilation"/>
    <property type="evidence" value="ECO:0007669"/>
    <property type="project" value="TreeGrafter"/>
</dbReference>
<keyword evidence="5 6" id="KW-0460">Magnesium</keyword>
<dbReference type="InterPro" id="IPR000760">
    <property type="entry name" value="Inositol_monophosphatase-like"/>
</dbReference>
<comment type="caution">
    <text evidence="7">The sequence shown here is derived from an EMBL/GenBank/DDBJ whole genome shotgun (WGS) entry which is preliminary data.</text>
</comment>
<evidence type="ECO:0000256" key="3">
    <source>
        <dbReference type="ARBA" id="ARBA00022723"/>
    </source>
</evidence>
<dbReference type="OrthoDB" id="1867314at2759"/>
<dbReference type="SUPFAM" id="SSF56655">
    <property type="entry name" value="Carbohydrate phosphatase"/>
    <property type="match status" value="1"/>
</dbReference>
<dbReference type="PANTHER" id="PTHR43200:SF4">
    <property type="entry name" value="PAP-SPECIFIC PHOSPHATASE, MITOCHONDRIAL-RELATED"/>
    <property type="match status" value="1"/>
</dbReference>
<dbReference type="GO" id="GO:0046872">
    <property type="term" value="F:metal ion binding"/>
    <property type="evidence" value="ECO:0007669"/>
    <property type="project" value="UniProtKB-KW"/>
</dbReference>
<evidence type="ECO:0000256" key="2">
    <source>
        <dbReference type="ARBA" id="ARBA00009759"/>
    </source>
</evidence>
<dbReference type="Gene3D" id="3.40.190.80">
    <property type="match status" value="1"/>
</dbReference>
<keyword evidence="4" id="KW-0378">Hydrolase</keyword>
<evidence type="ECO:0000256" key="5">
    <source>
        <dbReference type="ARBA" id="ARBA00022842"/>
    </source>
</evidence>
<feature type="binding site" evidence="6">
    <location>
        <position position="74"/>
    </location>
    <ligand>
        <name>Mg(2+)</name>
        <dbReference type="ChEBI" id="CHEBI:18420"/>
        <label>1</label>
        <note>catalytic</note>
    </ligand>
</feature>
<evidence type="ECO:0000256" key="6">
    <source>
        <dbReference type="PIRSR" id="PIRSR600760-2"/>
    </source>
</evidence>
<comment type="cofactor">
    <cofactor evidence="1 6">
        <name>Mg(2+)</name>
        <dbReference type="ChEBI" id="CHEBI:18420"/>
    </cofactor>
</comment>
<dbReference type="EMBL" id="JACGCM010001549">
    <property type="protein sequence ID" value="KAF6153953.1"/>
    <property type="molecule type" value="Genomic_DNA"/>
</dbReference>
<reference evidence="7 8" key="1">
    <citation type="journal article" date="2020" name="IScience">
        <title>Genome Sequencing of the Endangered Kingdonia uniflora (Circaeasteraceae, Ranunculales) Reveals Potential Mechanisms of Evolutionary Specialization.</title>
        <authorList>
            <person name="Sun Y."/>
            <person name="Deng T."/>
            <person name="Zhang A."/>
            <person name="Moore M.J."/>
            <person name="Landis J.B."/>
            <person name="Lin N."/>
            <person name="Zhang H."/>
            <person name="Zhang X."/>
            <person name="Huang J."/>
            <person name="Zhang X."/>
            <person name="Sun H."/>
            <person name="Wang H."/>
        </authorList>
    </citation>
    <scope>NUCLEOTIDE SEQUENCE [LARGE SCALE GENOMIC DNA]</scope>
    <source>
        <strain evidence="7">TB1705</strain>
        <tissue evidence="7">Leaf</tissue>
    </source>
</reference>
<sequence>MINVKGVLEDPTEVTGQQALGEGLPVFGLEPIKSRRSEGDTAIFSLCKYLMVASGRASVFIMRAKAHTAIKAWDHAVGVICVHEAGGQVTDWEGIELDLAGDQRAIFPSVGVLVTNGNLHNHILGMISANSSLI</sequence>
<evidence type="ECO:0000256" key="1">
    <source>
        <dbReference type="ARBA" id="ARBA00001946"/>
    </source>
</evidence>
<keyword evidence="8" id="KW-1185">Reference proteome</keyword>
<evidence type="ECO:0000256" key="4">
    <source>
        <dbReference type="ARBA" id="ARBA00022801"/>
    </source>
</evidence>
<dbReference type="PANTHER" id="PTHR43200">
    <property type="entry name" value="PHOSPHATASE"/>
    <property type="match status" value="1"/>
</dbReference>
<dbReference type="InterPro" id="IPR051090">
    <property type="entry name" value="Inositol_monoP_superfamily"/>
</dbReference>
<gene>
    <name evidence="7" type="ORF">GIB67_023730</name>
</gene>
<proteinExistence type="inferred from homology"/>
<evidence type="ECO:0000313" key="7">
    <source>
        <dbReference type="EMBL" id="KAF6153953.1"/>
    </source>
</evidence>
<keyword evidence="3 6" id="KW-0479">Metal-binding</keyword>
<organism evidence="7 8">
    <name type="scientific">Kingdonia uniflora</name>
    <dbReference type="NCBI Taxonomy" id="39325"/>
    <lineage>
        <taxon>Eukaryota</taxon>
        <taxon>Viridiplantae</taxon>
        <taxon>Streptophyta</taxon>
        <taxon>Embryophyta</taxon>
        <taxon>Tracheophyta</taxon>
        <taxon>Spermatophyta</taxon>
        <taxon>Magnoliopsida</taxon>
        <taxon>Ranunculales</taxon>
        <taxon>Circaeasteraceae</taxon>
        <taxon>Kingdonia</taxon>
    </lineage>
</organism>
<dbReference type="GO" id="GO:0008441">
    <property type="term" value="F:3'(2'),5'-bisphosphate nucleotidase activity"/>
    <property type="evidence" value="ECO:0007669"/>
    <property type="project" value="TreeGrafter"/>
</dbReference>
<dbReference type="Proteomes" id="UP000541444">
    <property type="component" value="Unassembled WGS sequence"/>
</dbReference>
<dbReference type="Pfam" id="PF00459">
    <property type="entry name" value="Inositol_P"/>
    <property type="match status" value="1"/>
</dbReference>
<name>A0A7J7MGA8_9MAGN</name>
<protein>
    <submittedName>
        <fullName evidence="7">Uncharacterized protein</fullName>
    </submittedName>
</protein>